<keyword evidence="2" id="KW-1185">Reference proteome</keyword>
<gene>
    <name evidence="1" type="ORF">GCM10009760_41140</name>
</gene>
<evidence type="ECO:0000313" key="1">
    <source>
        <dbReference type="EMBL" id="GAA2148735.1"/>
    </source>
</evidence>
<name>A0ABN2ZW28_9ACTN</name>
<dbReference type="EMBL" id="BAAANT010000025">
    <property type="protein sequence ID" value="GAA2148735.1"/>
    <property type="molecule type" value="Genomic_DNA"/>
</dbReference>
<protein>
    <recommendedName>
        <fullName evidence="3">Transposase</fullName>
    </recommendedName>
</protein>
<reference evidence="1 2" key="1">
    <citation type="journal article" date="2019" name="Int. J. Syst. Evol. Microbiol.">
        <title>The Global Catalogue of Microorganisms (GCM) 10K type strain sequencing project: providing services to taxonomists for standard genome sequencing and annotation.</title>
        <authorList>
            <consortium name="The Broad Institute Genomics Platform"/>
            <consortium name="The Broad Institute Genome Sequencing Center for Infectious Disease"/>
            <person name="Wu L."/>
            <person name="Ma J."/>
        </authorList>
    </citation>
    <scope>NUCLEOTIDE SEQUENCE [LARGE SCALE GENOMIC DNA]</scope>
    <source>
        <strain evidence="1 2">JCM 14560</strain>
    </source>
</reference>
<evidence type="ECO:0000313" key="2">
    <source>
        <dbReference type="Proteomes" id="UP001422759"/>
    </source>
</evidence>
<proteinExistence type="predicted"/>
<evidence type="ECO:0008006" key="3">
    <source>
        <dbReference type="Google" id="ProtNLM"/>
    </source>
</evidence>
<sequence>MATMGRPMAQLVLSEDERATLVRWSRRAKSSQALAQRCRIVLGCATWWPCTWTHRNGPWCCAWTGSPGSRHSTGPHPYFRNWIKTWNENPRPFAWTKTADEILERLASYLDRIPGAGH</sequence>
<organism evidence="1 2">
    <name type="scientific">Kitasatospora kazusensis</name>
    <dbReference type="NCBI Taxonomy" id="407974"/>
    <lineage>
        <taxon>Bacteria</taxon>
        <taxon>Bacillati</taxon>
        <taxon>Actinomycetota</taxon>
        <taxon>Actinomycetes</taxon>
        <taxon>Kitasatosporales</taxon>
        <taxon>Streptomycetaceae</taxon>
        <taxon>Kitasatospora</taxon>
    </lineage>
</organism>
<comment type="caution">
    <text evidence="1">The sequence shown here is derived from an EMBL/GenBank/DDBJ whole genome shotgun (WGS) entry which is preliminary data.</text>
</comment>
<dbReference type="Proteomes" id="UP001422759">
    <property type="component" value="Unassembled WGS sequence"/>
</dbReference>
<accession>A0ABN2ZW28</accession>